<sequence>MKTARRYLAREIYRSAAVVVLALIGLFTFFSVVDQLDQVGRGSFKLYHLFYLEFLALPTRLYDLLPIGLLIGAILGLAGLAQRHELVILRVSGVSGMKLLRMLWLSSIPVLVGALLLAEFLTPLAELKLSEAKLALRGDAGRSNILRSGYWFRETNSAGGLRVINVGALRGSHNAAVVTVYDFDQAQELKTLMAAQTATFEAGKMQLQQVMINTIHPLGNPNDPISPDTKPVEVHSEATHEISTTLTPELLLARVLTPERMSFLNLFEYIQYLSDNHLTADRQIVAVWRKLIYPFTLLVMIAIAAPLGFVQTRKGGVGTKVFAGILLGVGFFLLNQLSLNIGMLNKWPAWVTAIVPNAFALVLAMTALLLMENRNAIALKMARLTGRKPPPPRQAPT</sequence>
<dbReference type="Pfam" id="PF03739">
    <property type="entry name" value="LptF_LptG"/>
    <property type="match status" value="1"/>
</dbReference>
<evidence type="ECO:0000256" key="1">
    <source>
        <dbReference type="ARBA" id="ARBA00004651"/>
    </source>
</evidence>
<dbReference type="GO" id="GO:0043190">
    <property type="term" value="C:ATP-binding cassette (ABC) transporter complex"/>
    <property type="evidence" value="ECO:0007669"/>
    <property type="project" value="InterPro"/>
</dbReference>
<organism evidence="7 8">
    <name type="scientific">Pigmentiphaga aceris</name>
    <dbReference type="NCBI Taxonomy" id="1940612"/>
    <lineage>
        <taxon>Bacteria</taxon>
        <taxon>Pseudomonadati</taxon>
        <taxon>Pseudomonadota</taxon>
        <taxon>Betaproteobacteria</taxon>
        <taxon>Burkholderiales</taxon>
        <taxon>Alcaligenaceae</taxon>
        <taxon>Pigmentiphaga</taxon>
    </lineage>
</organism>
<evidence type="ECO:0000256" key="2">
    <source>
        <dbReference type="ARBA" id="ARBA00022475"/>
    </source>
</evidence>
<comment type="subcellular location">
    <subcellularLocation>
        <location evidence="1">Cell membrane</location>
        <topology evidence="1">Multi-pass membrane protein</topology>
    </subcellularLocation>
</comment>
<dbReference type="PANTHER" id="PTHR33529:SF2">
    <property type="entry name" value="LIPOPOLYSACCHARIDE EXPORT SYSTEM PERMEASE PROTEIN LPTG"/>
    <property type="match status" value="1"/>
</dbReference>
<dbReference type="GO" id="GO:0015920">
    <property type="term" value="P:lipopolysaccharide transport"/>
    <property type="evidence" value="ECO:0007669"/>
    <property type="project" value="TreeGrafter"/>
</dbReference>
<evidence type="ECO:0000256" key="3">
    <source>
        <dbReference type="ARBA" id="ARBA00022692"/>
    </source>
</evidence>
<name>A0A5C0B425_9BURK</name>
<feature type="transmembrane region" description="Helical" evidence="6">
    <location>
        <begin position="291"/>
        <end position="309"/>
    </location>
</feature>
<gene>
    <name evidence="7" type="primary">lptG</name>
    <name evidence="7" type="ORF">FXN63_23225</name>
</gene>
<keyword evidence="3 6" id="KW-0812">Transmembrane</keyword>
<evidence type="ECO:0000256" key="4">
    <source>
        <dbReference type="ARBA" id="ARBA00022989"/>
    </source>
</evidence>
<dbReference type="GO" id="GO:0055085">
    <property type="term" value="P:transmembrane transport"/>
    <property type="evidence" value="ECO:0007669"/>
    <property type="project" value="InterPro"/>
</dbReference>
<feature type="transmembrane region" description="Helical" evidence="6">
    <location>
        <begin position="321"/>
        <end position="341"/>
    </location>
</feature>
<dbReference type="InterPro" id="IPR005495">
    <property type="entry name" value="LptG/LptF_permease"/>
</dbReference>
<feature type="transmembrane region" description="Helical" evidence="6">
    <location>
        <begin position="102"/>
        <end position="121"/>
    </location>
</feature>
<dbReference type="PANTHER" id="PTHR33529">
    <property type="entry name" value="SLR0882 PROTEIN-RELATED"/>
    <property type="match status" value="1"/>
</dbReference>
<feature type="transmembrane region" description="Helical" evidence="6">
    <location>
        <begin position="347"/>
        <end position="371"/>
    </location>
</feature>
<dbReference type="Proteomes" id="UP000325161">
    <property type="component" value="Chromosome"/>
</dbReference>
<evidence type="ECO:0000313" key="8">
    <source>
        <dbReference type="Proteomes" id="UP000325161"/>
    </source>
</evidence>
<feature type="transmembrane region" description="Helical" evidence="6">
    <location>
        <begin position="12"/>
        <end position="33"/>
    </location>
</feature>
<dbReference type="RefSeq" id="WP_148817894.1">
    <property type="nucleotide sequence ID" value="NZ_CP043046.1"/>
</dbReference>
<accession>A0A5C0B425</accession>
<evidence type="ECO:0000256" key="6">
    <source>
        <dbReference type="SAM" id="Phobius"/>
    </source>
</evidence>
<evidence type="ECO:0000256" key="5">
    <source>
        <dbReference type="ARBA" id="ARBA00023136"/>
    </source>
</evidence>
<dbReference type="EMBL" id="CP043046">
    <property type="protein sequence ID" value="QEI08423.1"/>
    <property type="molecule type" value="Genomic_DNA"/>
</dbReference>
<proteinExistence type="predicted"/>
<keyword evidence="2" id="KW-1003">Cell membrane</keyword>
<dbReference type="OrthoDB" id="9776227at2"/>
<keyword evidence="8" id="KW-1185">Reference proteome</keyword>
<feature type="transmembrane region" description="Helical" evidence="6">
    <location>
        <begin position="61"/>
        <end position="81"/>
    </location>
</feature>
<evidence type="ECO:0000313" key="7">
    <source>
        <dbReference type="EMBL" id="QEI08423.1"/>
    </source>
</evidence>
<reference evidence="7 8" key="1">
    <citation type="submission" date="2019-08" db="EMBL/GenBank/DDBJ databases">
        <title>Amphibian skin-associated Pigmentiphaga: genome sequence and occurrence across geography and hosts.</title>
        <authorList>
            <person name="Bletz M.C."/>
            <person name="Bunk B."/>
            <person name="Sproeer C."/>
            <person name="Biwer P."/>
            <person name="Reiter S."/>
            <person name="Rabemananjara F.C.E."/>
            <person name="Schulz S."/>
            <person name="Overmann J."/>
            <person name="Vences M."/>
        </authorList>
    </citation>
    <scope>NUCLEOTIDE SEQUENCE [LARGE SCALE GENOMIC DNA]</scope>
    <source>
        <strain evidence="7 8">Mada1488</strain>
    </source>
</reference>
<dbReference type="InterPro" id="IPR030923">
    <property type="entry name" value="LptG"/>
</dbReference>
<dbReference type="AlphaFoldDB" id="A0A5C0B425"/>
<keyword evidence="4 6" id="KW-1133">Transmembrane helix</keyword>
<dbReference type="KEGG" id="pacr:FXN63_23225"/>
<protein>
    <submittedName>
        <fullName evidence="7">LPS export ABC transporter permease LptG</fullName>
    </submittedName>
</protein>
<dbReference type="NCBIfam" id="TIGR04408">
    <property type="entry name" value="LptG_lptG"/>
    <property type="match status" value="1"/>
</dbReference>
<keyword evidence="5 6" id="KW-0472">Membrane</keyword>